<dbReference type="GO" id="GO:0043190">
    <property type="term" value="C:ATP-binding cassette (ABC) transporter complex"/>
    <property type="evidence" value="ECO:0007669"/>
    <property type="project" value="TreeGrafter"/>
</dbReference>
<dbReference type="PANTHER" id="PTHR43553:SF24">
    <property type="entry name" value="ENERGY-COUPLING FACTOR TRANSPORTER ATP-BINDING PROTEIN ECFA1"/>
    <property type="match status" value="1"/>
</dbReference>
<dbReference type="Gene3D" id="3.40.50.300">
    <property type="entry name" value="P-loop containing nucleotide triphosphate hydrolases"/>
    <property type="match status" value="2"/>
</dbReference>
<organism evidence="6 7">
    <name type="scientific">Nitratireductor arenosus</name>
    <dbReference type="NCBI Taxonomy" id="2682096"/>
    <lineage>
        <taxon>Bacteria</taxon>
        <taxon>Pseudomonadati</taxon>
        <taxon>Pseudomonadota</taxon>
        <taxon>Alphaproteobacteria</taxon>
        <taxon>Hyphomicrobiales</taxon>
        <taxon>Phyllobacteriaceae</taxon>
        <taxon>Nitratireductor</taxon>
    </lineage>
</organism>
<comment type="similarity">
    <text evidence="1">Belongs to the ABC transporter superfamily.</text>
</comment>
<dbReference type="Pfam" id="PF00005">
    <property type="entry name" value="ABC_tran"/>
    <property type="match status" value="2"/>
</dbReference>
<dbReference type="InterPro" id="IPR015856">
    <property type="entry name" value="ABC_transpr_CbiO/EcfA_su"/>
</dbReference>
<dbReference type="GO" id="GO:0005524">
    <property type="term" value="F:ATP binding"/>
    <property type="evidence" value="ECO:0007669"/>
    <property type="project" value="UniProtKB-KW"/>
</dbReference>
<dbReference type="InterPro" id="IPR027417">
    <property type="entry name" value="P-loop_NTPase"/>
</dbReference>
<protein>
    <submittedName>
        <fullName evidence="6">ATP-binding cassette domain-containing protein</fullName>
    </submittedName>
</protein>
<dbReference type="GO" id="GO:0042626">
    <property type="term" value="F:ATPase-coupled transmembrane transporter activity"/>
    <property type="evidence" value="ECO:0007669"/>
    <property type="project" value="TreeGrafter"/>
</dbReference>
<dbReference type="CDD" id="cd03225">
    <property type="entry name" value="ABC_cobalt_CbiO_domain1"/>
    <property type="match status" value="1"/>
</dbReference>
<dbReference type="PROSITE" id="PS00211">
    <property type="entry name" value="ABC_TRANSPORTER_1"/>
    <property type="match status" value="2"/>
</dbReference>
<dbReference type="SMART" id="SM00382">
    <property type="entry name" value="AAA"/>
    <property type="match status" value="2"/>
</dbReference>
<dbReference type="AlphaFoldDB" id="A0A844QJH5"/>
<dbReference type="InterPro" id="IPR003593">
    <property type="entry name" value="AAA+_ATPase"/>
</dbReference>
<comment type="caution">
    <text evidence="6">The sequence shown here is derived from an EMBL/GenBank/DDBJ whole genome shotgun (WGS) entry which is preliminary data.</text>
</comment>
<dbReference type="InterPro" id="IPR017871">
    <property type="entry name" value="ABC_transporter-like_CS"/>
</dbReference>
<proteinExistence type="inferred from homology"/>
<evidence type="ECO:0000256" key="3">
    <source>
        <dbReference type="ARBA" id="ARBA00022741"/>
    </source>
</evidence>
<keyword evidence="7" id="KW-1185">Reference proteome</keyword>
<dbReference type="InterPro" id="IPR003439">
    <property type="entry name" value="ABC_transporter-like_ATP-bd"/>
</dbReference>
<accession>A0A844QJH5</accession>
<dbReference type="SUPFAM" id="SSF52540">
    <property type="entry name" value="P-loop containing nucleoside triphosphate hydrolases"/>
    <property type="match status" value="2"/>
</dbReference>
<evidence type="ECO:0000256" key="2">
    <source>
        <dbReference type="ARBA" id="ARBA00022448"/>
    </source>
</evidence>
<dbReference type="Proteomes" id="UP000463224">
    <property type="component" value="Unassembled WGS sequence"/>
</dbReference>
<evidence type="ECO:0000256" key="1">
    <source>
        <dbReference type="ARBA" id="ARBA00005417"/>
    </source>
</evidence>
<dbReference type="InterPro" id="IPR050095">
    <property type="entry name" value="ECF_ABC_transporter_ATP-bd"/>
</dbReference>
<evidence type="ECO:0000313" key="7">
    <source>
        <dbReference type="Proteomes" id="UP000463224"/>
    </source>
</evidence>
<feature type="domain" description="ABC transporter" evidence="5">
    <location>
        <begin position="22"/>
        <end position="262"/>
    </location>
</feature>
<sequence>MTVALPQPDATPALAREHSPVLAFEGFEARYPFATAAAVGPVDLAMRAGERVLLLGPSGSGKSTLLLALTGLVPQAVPAQTQGGVRLFGVSVAGCRPSDWAGRVGQFFQDADQTLCGMRVEDEIAFALENLAWPEPQIHAAVKKALAAVGLPETVRRRRTATLSGGEKQLVALAATIAVEPQLLVADEPTASLSPSSSRRFRDLLSNWPLEGTALIVDHRLDGLVDVVDRVIVLGDDGLVLADGPPRVVFRRQRAALDARGIWTPLAAALDHELDAVDLAAQTMPLTVEEALDELDARGLDGKESGRARAALTAFVDRHAPPPARAASDAPLVVRLEAAACAPFLGPVVLSEVDLDMRAGEVVGLLGANGAGKSTLGFALAGLLRLKAGRRVGAMGSVSFQNPEAQFSAGSIAAEIEAALASADDAASLPGQAARILRDWDLERLASRHPFELSQGEKRRLALACLAADERARLVVLDEPLAGLDRRGAAMVEEAVAGYVRAGRAVAIVTHDMDFALRMCPRCLILGQGRVLADGPTVTLMRDRPLMELAKLEPPRIVPALDWLERHA</sequence>
<evidence type="ECO:0000256" key="4">
    <source>
        <dbReference type="ARBA" id="ARBA00022840"/>
    </source>
</evidence>
<evidence type="ECO:0000259" key="5">
    <source>
        <dbReference type="PROSITE" id="PS50893"/>
    </source>
</evidence>
<dbReference type="PROSITE" id="PS50893">
    <property type="entry name" value="ABC_TRANSPORTER_2"/>
    <property type="match status" value="2"/>
</dbReference>
<dbReference type="GO" id="GO:0016887">
    <property type="term" value="F:ATP hydrolysis activity"/>
    <property type="evidence" value="ECO:0007669"/>
    <property type="project" value="InterPro"/>
</dbReference>
<feature type="domain" description="ABC transporter" evidence="5">
    <location>
        <begin position="334"/>
        <end position="553"/>
    </location>
</feature>
<name>A0A844QJH5_9HYPH</name>
<dbReference type="EMBL" id="WPHG01000003">
    <property type="protein sequence ID" value="MVA98163.1"/>
    <property type="molecule type" value="Genomic_DNA"/>
</dbReference>
<keyword evidence="2" id="KW-0813">Transport</keyword>
<keyword evidence="4 6" id="KW-0067">ATP-binding</keyword>
<keyword evidence="3" id="KW-0547">Nucleotide-binding</keyword>
<dbReference type="PANTHER" id="PTHR43553">
    <property type="entry name" value="HEAVY METAL TRANSPORTER"/>
    <property type="match status" value="1"/>
</dbReference>
<reference evidence="6 7" key="1">
    <citation type="submission" date="2019-12" db="EMBL/GenBank/DDBJ databases">
        <title>Nitratireductor arenosus sp. nov., Isolated from sea sand, Jeju island, South Korea.</title>
        <authorList>
            <person name="Kim W."/>
        </authorList>
    </citation>
    <scope>NUCLEOTIDE SEQUENCE [LARGE SCALE GENOMIC DNA]</scope>
    <source>
        <strain evidence="6 7">CAU 1489</strain>
    </source>
</reference>
<dbReference type="RefSeq" id="WP_156713129.1">
    <property type="nucleotide sequence ID" value="NZ_WPHG01000003.1"/>
</dbReference>
<gene>
    <name evidence="6" type="ORF">GN330_13010</name>
</gene>
<evidence type="ECO:0000313" key="6">
    <source>
        <dbReference type="EMBL" id="MVA98163.1"/>
    </source>
</evidence>